<dbReference type="PANTHER" id="PTHR30540">
    <property type="entry name" value="OSMOTIC STRESS POTASSIUM TRANSPORTER"/>
    <property type="match status" value="1"/>
</dbReference>
<feature type="domain" description="K+ potassium transporter C-terminal" evidence="14">
    <location>
        <begin position="469"/>
        <end position="621"/>
    </location>
</feature>
<feature type="transmembrane region" description="Helical" evidence="12">
    <location>
        <begin position="164"/>
        <end position="183"/>
    </location>
</feature>
<feature type="transmembrane region" description="Helical" evidence="12">
    <location>
        <begin position="332"/>
        <end position="353"/>
    </location>
</feature>
<keyword evidence="9 12" id="KW-1133">Transmembrane helix</keyword>
<dbReference type="HAMAP" id="MF_01522">
    <property type="entry name" value="Kup"/>
    <property type="match status" value="1"/>
</dbReference>
<feature type="transmembrane region" description="Helical" evidence="12">
    <location>
        <begin position="203"/>
        <end position="227"/>
    </location>
</feature>
<feature type="transmembrane region" description="Helical" evidence="12">
    <location>
        <begin position="96"/>
        <end position="114"/>
    </location>
</feature>
<accession>A0ABY4MZB6</accession>
<feature type="transmembrane region" description="Helical" evidence="12">
    <location>
        <begin position="134"/>
        <end position="152"/>
    </location>
</feature>
<dbReference type="EMBL" id="CP097160">
    <property type="protein sequence ID" value="UQN15786.1"/>
    <property type="molecule type" value="Genomic_DNA"/>
</dbReference>
<keyword evidence="10 12" id="KW-0406">Ion transport</keyword>
<keyword evidence="4 12" id="KW-1003">Cell membrane</keyword>
<comment type="similarity">
    <text evidence="2 12">Belongs to the HAK/KUP transporter (TC 2.A.72) family.</text>
</comment>
<evidence type="ECO:0000259" key="14">
    <source>
        <dbReference type="Pfam" id="PF22776"/>
    </source>
</evidence>
<dbReference type="InterPro" id="IPR053952">
    <property type="entry name" value="K_trans_C"/>
</dbReference>
<evidence type="ECO:0000256" key="3">
    <source>
        <dbReference type="ARBA" id="ARBA00022448"/>
    </source>
</evidence>
<evidence type="ECO:0000256" key="7">
    <source>
        <dbReference type="ARBA" id="ARBA00022847"/>
    </source>
</evidence>
<name>A0ABY4MZB6_9MICO</name>
<evidence type="ECO:0000256" key="10">
    <source>
        <dbReference type="ARBA" id="ARBA00023065"/>
    </source>
</evidence>
<evidence type="ECO:0000313" key="15">
    <source>
        <dbReference type="EMBL" id="UQN15786.1"/>
    </source>
</evidence>
<sequence>MSALALAALGVVFGDIGTSPLYSLQTIFALHNGAVQPTERDILGIISLITWCLIIIVSVAYAGFILRADNDGEGGILSLAALIHRKLGTGTSRAKAALILSVVGASLFFGDSFITPAISVLSAVEGLETVNPQLGTWVVPLGLVILTVLFAVQRWGTAVIGRAFGPVMIVWFVVLALLGAAHIREDLSILRAVSPTYAIEFVFANPLIGFFALGAVVLAVTGVEALYADLGHFGRTPIVLAWFALVMPSLLLNYFGQGAMLLADPSTASNPFFHLAPAWGRIPLVVLATLATVIASQAVISGAFSVARQAVRRSLLPRLRVKHTSRNNMGQIYLPLVNWVLFVGVVLLVVSFQSSTELAAAYGLSVTGTMLLELSLFLLLAHAVWQWPTWRVVALGAIIGGLELLLFAANGIKIASGGWVPLAIAAVFITVMLTWRRGAEVLFGNRAKLEGPLPEFVSGLRRDAVERVPGVAVYPHGNPETVPLALRGNVKFNRVVHEHVVIITIVHVGVPYVARPDRIVTTPLGDPDDGIVQVLYRIGFNDYQDVPRALRQAIDHSPELHFEPDEAMYVLSVFRIEPGRSRVMAKWRKQLFRLLERGSANRTHVLHLPPERTIIVGAEVEF</sequence>
<feature type="transmembrane region" description="Helical" evidence="12">
    <location>
        <begin position="392"/>
        <end position="412"/>
    </location>
</feature>
<feature type="transmembrane region" description="Helical" evidence="12">
    <location>
        <begin position="359"/>
        <end position="380"/>
    </location>
</feature>
<keyword evidence="11 12" id="KW-0472">Membrane</keyword>
<dbReference type="InterPro" id="IPR003855">
    <property type="entry name" value="K+_transporter"/>
</dbReference>
<gene>
    <name evidence="12" type="primary">kup</name>
    <name evidence="15" type="ORF">M3M28_04875</name>
</gene>
<keyword evidence="7 12" id="KW-0769">Symport</keyword>
<dbReference type="Pfam" id="PF22776">
    <property type="entry name" value="K_trans_C"/>
    <property type="match status" value="1"/>
</dbReference>
<evidence type="ECO:0000259" key="13">
    <source>
        <dbReference type="Pfam" id="PF02705"/>
    </source>
</evidence>
<feature type="transmembrane region" description="Helical" evidence="12">
    <location>
        <begin position="418"/>
        <end position="435"/>
    </location>
</feature>
<evidence type="ECO:0000256" key="2">
    <source>
        <dbReference type="ARBA" id="ARBA00007019"/>
    </source>
</evidence>
<keyword evidence="8 12" id="KW-0630">Potassium</keyword>
<dbReference type="Pfam" id="PF02705">
    <property type="entry name" value="K_trans"/>
    <property type="match status" value="1"/>
</dbReference>
<evidence type="ECO:0000256" key="1">
    <source>
        <dbReference type="ARBA" id="ARBA00004141"/>
    </source>
</evidence>
<feature type="transmembrane region" description="Helical" evidence="12">
    <location>
        <begin position="239"/>
        <end position="262"/>
    </location>
</feature>
<feature type="transmembrane region" description="Helical" evidence="12">
    <location>
        <begin position="42"/>
        <end position="66"/>
    </location>
</feature>
<evidence type="ECO:0000256" key="8">
    <source>
        <dbReference type="ARBA" id="ARBA00022958"/>
    </source>
</evidence>
<comment type="catalytic activity">
    <reaction evidence="12">
        <text>K(+)(in) + H(+)(in) = K(+)(out) + H(+)(out)</text>
        <dbReference type="Rhea" id="RHEA:28490"/>
        <dbReference type="ChEBI" id="CHEBI:15378"/>
        <dbReference type="ChEBI" id="CHEBI:29103"/>
    </reaction>
</comment>
<feature type="domain" description="K+ potassium transporter integral membrane" evidence="13">
    <location>
        <begin position="4"/>
        <end position="456"/>
    </location>
</feature>
<protein>
    <recommendedName>
        <fullName evidence="12">Probable potassium transport system protein Kup</fullName>
    </recommendedName>
</protein>
<comment type="function">
    <text evidence="12">Transport of potassium into the cell. Likely operates as a K(+):H(+) symporter.</text>
</comment>
<keyword evidence="5 12" id="KW-0633">Potassium transport</keyword>
<evidence type="ECO:0000256" key="9">
    <source>
        <dbReference type="ARBA" id="ARBA00022989"/>
    </source>
</evidence>
<proteinExistence type="inferred from homology"/>
<evidence type="ECO:0000256" key="6">
    <source>
        <dbReference type="ARBA" id="ARBA00022692"/>
    </source>
</evidence>
<dbReference type="PANTHER" id="PTHR30540:SF79">
    <property type="entry name" value="LOW AFFINITY POTASSIUM TRANSPORT SYSTEM PROTEIN KUP"/>
    <property type="match status" value="1"/>
</dbReference>
<dbReference type="InterPro" id="IPR053951">
    <property type="entry name" value="K_trans_N"/>
</dbReference>
<evidence type="ECO:0000256" key="12">
    <source>
        <dbReference type="HAMAP-Rule" id="MF_01522"/>
    </source>
</evidence>
<evidence type="ECO:0000256" key="11">
    <source>
        <dbReference type="ARBA" id="ARBA00023136"/>
    </source>
</evidence>
<dbReference type="InterPro" id="IPR023051">
    <property type="entry name" value="Kup"/>
</dbReference>
<comment type="subcellular location">
    <subcellularLocation>
        <location evidence="12">Cell membrane</location>
        <topology evidence="12">Multi-pass membrane protein</topology>
    </subcellularLocation>
    <subcellularLocation>
        <location evidence="1">Membrane</location>
        <topology evidence="1">Multi-pass membrane protein</topology>
    </subcellularLocation>
</comment>
<evidence type="ECO:0000256" key="4">
    <source>
        <dbReference type="ARBA" id="ARBA00022475"/>
    </source>
</evidence>
<keyword evidence="6 12" id="KW-0812">Transmembrane</keyword>
<feature type="transmembrane region" description="Helical" evidence="12">
    <location>
        <begin position="282"/>
        <end position="311"/>
    </location>
</feature>
<organism evidence="15">
    <name type="scientific">Gulosibacter sediminis</name>
    <dbReference type="NCBI Taxonomy" id="1729695"/>
    <lineage>
        <taxon>Bacteria</taxon>
        <taxon>Bacillati</taxon>
        <taxon>Actinomycetota</taxon>
        <taxon>Actinomycetes</taxon>
        <taxon>Micrococcales</taxon>
        <taxon>Microbacteriaceae</taxon>
        <taxon>Gulosibacter</taxon>
    </lineage>
</organism>
<evidence type="ECO:0000256" key="5">
    <source>
        <dbReference type="ARBA" id="ARBA00022538"/>
    </source>
</evidence>
<reference evidence="15" key="1">
    <citation type="submission" date="2022-05" db="EMBL/GenBank/DDBJ databases">
        <title>Complete genome sequence of toluene-degrading Gulosibacter sediminis strain ACHW.36C.</title>
        <authorList>
            <person name="Wai A.C."/>
            <person name="Lai G.K."/>
            <person name="Griffin S.D."/>
            <person name="Leung F.C."/>
        </authorList>
    </citation>
    <scope>NUCLEOTIDE SEQUENCE [LARGE SCALE GENOMIC DNA]</scope>
    <source>
        <strain evidence="15">ACHW.36C</strain>
    </source>
</reference>
<keyword evidence="3 12" id="KW-0813">Transport</keyword>